<dbReference type="HOGENOM" id="CLU_1026957_0_0_1"/>
<dbReference type="GeneID" id="20678889"/>
<name>W4KMJ1_HETIT</name>
<dbReference type="RefSeq" id="XP_009540600.1">
    <property type="nucleotide sequence ID" value="XM_009542305.1"/>
</dbReference>
<gene>
    <name evidence="1" type="ORF">HETIRDRAFT_99067</name>
</gene>
<organism evidence="1 2">
    <name type="scientific">Heterobasidion irregulare (strain TC 32-1)</name>
    <dbReference type="NCBI Taxonomy" id="747525"/>
    <lineage>
        <taxon>Eukaryota</taxon>
        <taxon>Fungi</taxon>
        <taxon>Dikarya</taxon>
        <taxon>Basidiomycota</taxon>
        <taxon>Agaricomycotina</taxon>
        <taxon>Agaricomycetes</taxon>
        <taxon>Russulales</taxon>
        <taxon>Bondarzewiaceae</taxon>
        <taxon>Heterobasidion</taxon>
        <taxon>Heterobasidion annosum species complex</taxon>
    </lineage>
</organism>
<proteinExistence type="predicted"/>
<protein>
    <submittedName>
        <fullName evidence="1">Uncharacterized protein</fullName>
    </submittedName>
</protein>
<dbReference type="EMBL" id="KI925454">
    <property type="protein sequence ID" value="ETW86595.1"/>
    <property type="molecule type" value="Genomic_DNA"/>
</dbReference>
<dbReference type="Proteomes" id="UP000030671">
    <property type="component" value="Unassembled WGS sequence"/>
</dbReference>
<dbReference type="AlphaFoldDB" id="W4KMJ1"/>
<reference evidence="1 2" key="1">
    <citation type="journal article" date="2012" name="New Phytol.">
        <title>Insight into trade-off between wood decay and parasitism from the genome of a fungal forest pathogen.</title>
        <authorList>
            <person name="Olson A."/>
            <person name="Aerts A."/>
            <person name="Asiegbu F."/>
            <person name="Belbahri L."/>
            <person name="Bouzid O."/>
            <person name="Broberg A."/>
            <person name="Canback B."/>
            <person name="Coutinho P.M."/>
            <person name="Cullen D."/>
            <person name="Dalman K."/>
            <person name="Deflorio G."/>
            <person name="van Diepen L.T."/>
            <person name="Dunand C."/>
            <person name="Duplessis S."/>
            <person name="Durling M."/>
            <person name="Gonthier P."/>
            <person name="Grimwood J."/>
            <person name="Fossdal C.G."/>
            <person name="Hansson D."/>
            <person name="Henrissat B."/>
            <person name="Hietala A."/>
            <person name="Himmelstrand K."/>
            <person name="Hoffmeister D."/>
            <person name="Hogberg N."/>
            <person name="James T.Y."/>
            <person name="Karlsson M."/>
            <person name="Kohler A."/>
            <person name="Kues U."/>
            <person name="Lee Y.H."/>
            <person name="Lin Y.C."/>
            <person name="Lind M."/>
            <person name="Lindquist E."/>
            <person name="Lombard V."/>
            <person name="Lucas S."/>
            <person name="Lunden K."/>
            <person name="Morin E."/>
            <person name="Murat C."/>
            <person name="Park J."/>
            <person name="Raffaello T."/>
            <person name="Rouze P."/>
            <person name="Salamov A."/>
            <person name="Schmutz J."/>
            <person name="Solheim H."/>
            <person name="Stahlberg J."/>
            <person name="Velez H."/>
            <person name="de Vries R.P."/>
            <person name="Wiebenga A."/>
            <person name="Woodward S."/>
            <person name="Yakovlev I."/>
            <person name="Garbelotto M."/>
            <person name="Martin F."/>
            <person name="Grigoriev I.V."/>
            <person name="Stenlid J."/>
        </authorList>
    </citation>
    <scope>NUCLEOTIDE SEQUENCE [LARGE SCALE GENOMIC DNA]</scope>
    <source>
        <strain evidence="1 2">TC 32-1</strain>
    </source>
</reference>
<sequence>MADVRIPPQRQRTVDQTPTLIEKEQDKLSLRQKLHTITSLIPVLLAILEEQGVLVPYRVMGKNYKAADAFHRRLGLQKDNFTQGIHALAILLSRSNASVSVRADDSSMSMPPSDSVILLAATAVCLPKSLPAFPGRQYITVTHSHGAEAIGGVVGQTFSPDRALLQILKNPSDHIYRIRTMSGLMQSEPEFLGRVHPSAIRAAWLAHRDRLDSIEGMGFKALHPPIIGASESACFSILARYLRVSRPNFFGDPAATSGDRVVSQAKKTASS</sequence>
<dbReference type="KEGG" id="hir:HETIRDRAFT_99067"/>
<dbReference type="InParanoid" id="W4KMJ1"/>
<evidence type="ECO:0000313" key="1">
    <source>
        <dbReference type="EMBL" id="ETW86595.1"/>
    </source>
</evidence>
<accession>W4KMJ1</accession>
<evidence type="ECO:0000313" key="2">
    <source>
        <dbReference type="Proteomes" id="UP000030671"/>
    </source>
</evidence>
<keyword evidence="2" id="KW-1185">Reference proteome</keyword>